<dbReference type="RefSeq" id="WP_091458865.1">
    <property type="nucleotide sequence ID" value="NZ_FOGD01000013.1"/>
</dbReference>
<dbReference type="EMBL" id="FOGD01000013">
    <property type="protein sequence ID" value="SER73403.1"/>
    <property type="molecule type" value="Genomic_DNA"/>
</dbReference>
<dbReference type="Proteomes" id="UP000199766">
    <property type="component" value="Unassembled WGS sequence"/>
</dbReference>
<accession>A0A1H9RMV6</accession>
<keyword evidence="2" id="KW-1185">Reference proteome</keyword>
<gene>
    <name evidence="1" type="ORF">SAMN02982919_02911</name>
</gene>
<name>A0A1H9RMV6_9BURK</name>
<proteinExistence type="predicted"/>
<reference evidence="1 2" key="1">
    <citation type="submission" date="2016-10" db="EMBL/GenBank/DDBJ databases">
        <authorList>
            <person name="de Groot N.N."/>
        </authorList>
    </citation>
    <scope>NUCLEOTIDE SEQUENCE [LARGE SCALE GENOMIC DNA]</scope>
    <source>
        <strain evidence="1 2">ATCC 35958</strain>
    </source>
</reference>
<evidence type="ECO:0000313" key="1">
    <source>
        <dbReference type="EMBL" id="SER73403.1"/>
    </source>
</evidence>
<protein>
    <submittedName>
        <fullName evidence="1">Uncharacterized protein</fullName>
    </submittedName>
</protein>
<dbReference type="Pfam" id="PF20012">
    <property type="entry name" value="GAP1-N1"/>
    <property type="match status" value="1"/>
</dbReference>
<dbReference type="STRING" id="180197.SAMN02982919_02911"/>
<organism evidence="1 2">
    <name type="scientific">Giesbergeria anulus</name>
    <dbReference type="NCBI Taxonomy" id="180197"/>
    <lineage>
        <taxon>Bacteria</taxon>
        <taxon>Pseudomonadati</taxon>
        <taxon>Pseudomonadota</taxon>
        <taxon>Betaproteobacteria</taxon>
        <taxon>Burkholderiales</taxon>
        <taxon>Comamonadaceae</taxon>
        <taxon>Giesbergeria</taxon>
    </lineage>
</organism>
<evidence type="ECO:0000313" key="2">
    <source>
        <dbReference type="Proteomes" id="UP000199766"/>
    </source>
</evidence>
<dbReference type="AlphaFoldDB" id="A0A1H9RMV6"/>
<sequence length="681" mass="76371">MANGLTRDRIKVDQTLHGYSEGHRLIEGSLKLPQSDARTMLVLSDASGSGSRIPANGYITGYPLAESGKYVLARTWAASEMSRPGCVWTHSLLIDFADLARLGSVDDLLERLQRPSAGGWTAFAVQLEVMASRAPTPVAPSDLRRVGQWVSALYGKPKGRIVDERERPEDEELIVAIWMQQWPRLRRAFRFCTFSAEDRSTSADAFDLQLMDFSRTSRSKMPDRAVAHVKNRGDWIETLLYDLVMPTGSGLRKFLREVGSDVSNGRAAMIPLVHLYAALEQNAGSFGLAEAVSELEQLGPNQGRMGRAAAARMVFSRPRLVDQRLFDFALQQVRADRDLLGVEPLIIGRALLRWRPDLLADDLPEDDPFHKAVNAALLEADAEELIDLIEAVPDAAMAVLPSRPDVFERASFWRIASLDTSRLIGSLDADKDRAVRIVSALMEANRDECATVMVDRFGIYPLVSTLSSMDVAEIRSRLAWIQAIARRIDDLAEGMSRGVIWHRPLLFVLAENLDPDILPNRVGTDPWVTAVERTRASNDVRCEDLLASLLFTRARGWCSKSAGRLFSLSVQRLHEAMASERLTDEVWSIAKRRLPYGSVWREWEQCEKLRHAVVDSFIARELPPIEFGTVVDDGKLWNELVNLAAESYGGRRYLDKVRRALRGGTEAWWDERANIIDRKVN</sequence>